<dbReference type="GO" id="GO:0005829">
    <property type="term" value="C:cytosol"/>
    <property type="evidence" value="ECO:0007669"/>
    <property type="project" value="TreeGrafter"/>
</dbReference>
<dbReference type="AlphaFoldDB" id="A0A6N7QPB7"/>
<dbReference type="CDD" id="cd07103">
    <property type="entry name" value="ALDH_F5_SSADH_GabD"/>
    <property type="match status" value="1"/>
</dbReference>
<dbReference type="InterPro" id="IPR010102">
    <property type="entry name" value="Succ_semiAld_DH"/>
</dbReference>
<dbReference type="RefSeq" id="WP_153719296.1">
    <property type="nucleotide sequence ID" value="NZ_WJPP01000003.1"/>
</dbReference>
<evidence type="ECO:0000313" key="7">
    <source>
        <dbReference type="Proteomes" id="UP000433788"/>
    </source>
</evidence>
<dbReference type="FunFam" id="3.40.605.10:FF:000005">
    <property type="entry name" value="Succinate-semialdehyde dehydrogenase I"/>
    <property type="match status" value="1"/>
</dbReference>
<dbReference type="PROSITE" id="PS00070">
    <property type="entry name" value="ALDEHYDE_DEHYDR_CYS"/>
    <property type="match status" value="1"/>
</dbReference>
<evidence type="ECO:0000313" key="6">
    <source>
        <dbReference type="EMBL" id="MRH78231.1"/>
    </source>
</evidence>
<evidence type="ECO:0000259" key="5">
    <source>
        <dbReference type="Pfam" id="PF00171"/>
    </source>
</evidence>
<dbReference type="PANTHER" id="PTHR43353">
    <property type="entry name" value="SUCCINATE-SEMIALDEHYDE DEHYDROGENASE, MITOCHONDRIAL"/>
    <property type="match status" value="1"/>
</dbReference>
<dbReference type="PROSITE" id="PS00687">
    <property type="entry name" value="ALDEHYDE_DEHYDR_GLU"/>
    <property type="match status" value="1"/>
</dbReference>
<reference evidence="6 7" key="1">
    <citation type="submission" date="2019-11" db="EMBL/GenBank/DDBJ databases">
        <authorList>
            <person name="Zhang X.Y."/>
        </authorList>
    </citation>
    <scope>NUCLEOTIDE SEQUENCE [LARGE SCALE GENOMIC DNA]</scope>
    <source>
        <strain evidence="6 7">C176</strain>
    </source>
</reference>
<name>A0A6N7QPB7_9GAMM</name>
<dbReference type="InterPro" id="IPR016161">
    <property type="entry name" value="Ald_DH/histidinol_DH"/>
</dbReference>
<dbReference type="Gene3D" id="3.40.309.10">
    <property type="entry name" value="Aldehyde Dehydrogenase, Chain A, domain 2"/>
    <property type="match status" value="1"/>
</dbReference>
<dbReference type="InterPro" id="IPR015590">
    <property type="entry name" value="Aldehyde_DH_dom"/>
</dbReference>
<dbReference type="InterPro" id="IPR016160">
    <property type="entry name" value="Ald_DH_CS_CYS"/>
</dbReference>
<dbReference type="FunFam" id="3.40.309.10:FF:000004">
    <property type="entry name" value="Succinate-semialdehyde dehydrogenase I"/>
    <property type="match status" value="1"/>
</dbReference>
<evidence type="ECO:0000256" key="4">
    <source>
        <dbReference type="RuleBase" id="RU003345"/>
    </source>
</evidence>
<dbReference type="GO" id="GO:0004777">
    <property type="term" value="F:succinate-semialdehyde dehydrogenase (NAD+) activity"/>
    <property type="evidence" value="ECO:0007669"/>
    <property type="project" value="TreeGrafter"/>
</dbReference>
<comment type="similarity">
    <text evidence="1 4">Belongs to the aldehyde dehydrogenase family.</text>
</comment>
<dbReference type="Proteomes" id="UP000433788">
    <property type="component" value="Unassembled WGS sequence"/>
</dbReference>
<dbReference type="EC" id="1.2.1.-" evidence="6"/>
<dbReference type="InterPro" id="IPR029510">
    <property type="entry name" value="Ald_DH_CS_GLU"/>
</dbReference>
<dbReference type="GO" id="GO:0009450">
    <property type="term" value="P:gamma-aminobutyric acid catabolic process"/>
    <property type="evidence" value="ECO:0007669"/>
    <property type="project" value="InterPro"/>
</dbReference>
<dbReference type="InterPro" id="IPR016163">
    <property type="entry name" value="Ald_DH_C"/>
</dbReference>
<dbReference type="Pfam" id="PF00171">
    <property type="entry name" value="Aldedh"/>
    <property type="match status" value="1"/>
</dbReference>
<dbReference type="PANTHER" id="PTHR43353:SF5">
    <property type="entry name" value="SUCCINATE-SEMIALDEHYDE DEHYDROGENASE, MITOCHONDRIAL"/>
    <property type="match status" value="1"/>
</dbReference>
<sequence length="483" mass="51517">MSIELKDPSLLEPRALIAGEWIAGASQADVINPATGEVVARAADLGVDDMRRAIDAAYAAGPAWSAKTAKERADILMRWHDLMMENQEDLAQILTAEMGKPIVESRGEIAYGASFIRWFAEEARRIYGDIIPAPMADRRMMVLRQPIGVVGSITPWNFPNAMIARKVAPALAAGCTFVGRPAEDTPLSATAMAVLAQRAGVPDGVINIVTGTDAAGLGLELCTNFKVRKLTFTGSTEVGRILMRQCAQNITKLSLELGGNAPFIVFDDADVDAAVDGAIAAKFRNGGQTCVCANRIYAQSGIYDAFVERLAEKVAALQVGPGHDDQTQIGPLINTDGVAKVQRHLDDAVAQGARVLTGGKAHALGGLYFEPTVVADISKGMALLNEETFGPLAPVARFNTEEEAITQANDTEFGLAAYFFSRDLSRMWRVSEALEYGIVGVNSGVVSTAEAPFGGVKASGLGREGSRYGIEDFLEMKYICVTL</sequence>
<comment type="caution">
    <text evidence="6">The sequence shown here is derived from an EMBL/GenBank/DDBJ whole genome shotgun (WGS) entry which is preliminary data.</text>
</comment>
<feature type="domain" description="Aldehyde dehydrogenase" evidence="5">
    <location>
        <begin position="21"/>
        <end position="479"/>
    </location>
</feature>
<keyword evidence="7" id="KW-1185">Reference proteome</keyword>
<proteinExistence type="inferred from homology"/>
<dbReference type="Gene3D" id="3.40.605.10">
    <property type="entry name" value="Aldehyde Dehydrogenase, Chain A, domain 1"/>
    <property type="match status" value="1"/>
</dbReference>
<protein>
    <submittedName>
        <fullName evidence="6">Succinate-semialdehyde dehydrogenase</fullName>
        <ecNumber evidence="6">1.2.1.-</ecNumber>
    </submittedName>
</protein>
<dbReference type="InterPro" id="IPR050740">
    <property type="entry name" value="Aldehyde_DH_Superfamily"/>
</dbReference>
<feature type="active site" evidence="3">
    <location>
        <position position="256"/>
    </location>
</feature>
<dbReference type="SUPFAM" id="SSF53720">
    <property type="entry name" value="ALDH-like"/>
    <property type="match status" value="1"/>
</dbReference>
<accession>A0A6N7QPB7</accession>
<evidence type="ECO:0000256" key="1">
    <source>
        <dbReference type="ARBA" id="ARBA00009986"/>
    </source>
</evidence>
<evidence type="ECO:0000256" key="3">
    <source>
        <dbReference type="PROSITE-ProRule" id="PRU10007"/>
    </source>
</evidence>
<dbReference type="EMBL" id="WJPP01000003">
    <property type="protein sequence ID" value="MRH78231.1"/>
    <property type="molecule type" value="Genomic_DNA"/>
</dbReference>
<dbReference type="InterPro" id="IPR016162">
    <property type="entry name" value="Ald_DH_N"/>
</dbReference>
<gene>
    <name evidence="6" type="ORF">GH984_05885</name>
</gene>
<organism evidence="6 7">
    <name type="scientific">Spiribacter salilacus</name>
    <dbReference type="NCBI Taxonomy" id="2664894"/>
    <lineage>
        <taxon>Bacteria</taxon>
        <taxon>Pseudomonadati</taxon>
        <taxon>Pseudomonadota</taxon>
        <taxon>Gammaproteobacteria</taxon>
        <taxon>Chromatiales</taxon>
        <taxon>Ectothiorhodospiraceae</taxon>
        <taxon>Spiribacter</taxon>
    </lineage>
</organism>
<keyword evidence="2 4" id="KW-0560">Oxidoreductase</keyword>
<dbReference type="NCBIfam" id="TIGR01780">
    <property type="entry name" value="SSADH"/>
    <property type="match status" value="1"/>
</dbReference>
<evidence type="ECO:0000256" key="2">
    <source>
        <dbReference type="ARBA" id="ARBA00023002"/>
    </source>
</evidence>